<name>A0A0R1JZL6_9LACO</name>
<organism evidence="2 3">
    <name type="scientific">Lacticaseibacillus nasuensis JCM 17158</name>
    <dbReference type="NCBI Taxonomy" id="1291734"/>
    <lineage>
        <taxon>Bacteria</taxon>
        <taxon>Bacillati</taxon>
        <taxon>Bacillota</taxon>
        <taxon>Bacilli</taxon>
        <taxon>Lactobacillales</taxon>
        <taxon>Lactobacillaceae</taxon>
        <taxon>Lacticaseibacillus</taxon>
    </lineage>
</organism>
<evidence type="ECO:0000256" key="1">
    <source>
        <dbReference type="SAM" id="Phobius"/>
    </source>
</evidence>
<gene>
    <name evidence="2" type="ORF">FD02_GL001443</name>
</gene>
<keyword evidence="3" id="KW-1185">Reference proteome</keyword>
<reference evidence="2 3" key="1">
    <citation type="journal article" date="2015" name="Genome Announc.">
        <title>Expanding the biotechnology potential of lactobacilli through comparative genomics of 213 strains and associated genera.</title>
        <authorList>
            <person name="Sun Z."/>
            <person name="Harris H.M."/>
            <person name="McCann A."/>
            <person name="Guo C."/>
            <person name="Argimon S."/>
            <person name="Zhang W."/>
            <person name="Yang X."/>
            <person name="Jeffery I.B."/>
            <person name="Cooney J.C."/>
            <person name="Kagawa T.F."/>
            <person name="Liu W."/>
            <person name="Song Y."/>
            <person name="Salvetti E."/>
            <person name="Wrobel A."/>
            <person name="Rasinkangas P."/>
            <person name="Parkhill J."/>
            <person name="Rea M.C."/>
            <person name="O'Sullivan O."/>
            <person name="Ritari J."/>
            <person name="Douillard F.P."/>
            <person name="Paul Ross R."/>
            <person name="Yang R."/>
            <person name="Briner A.E."/>
            <person name="Felis G.E."/>
            <person name="de Vos W.M."/>
            <person name="Barrangou R."/>
            <person name="Klaenhammer T.R."/>
            <person name="Caufield P.W."/>
            <person name="Cui Y."/>
            <person name="Zhang H."/>
            <person name="O'Toole P.W."/>
        </authorList>
    </citation>
    <scope>NUCLEOTIDE SEQUENCE [LARGE SCALE GENOMIC DNA]</scope>
    <source>
        <strain evidence="2 3">JCM 17158</strain>
    </source>
</reference>
<feature type="transmembrane region" description="Helical" evidence="1">
    <location>
        <begin position="27"/>
        <end position="47"/>
    </location>
</feature>
<keyword evidence="1" id="KW-0812">Transmembrane</keyword>
<feature type="transmembrane region" description="Helical" evidence="1">
    <location>
        <begin position="68"/>
        <end position="87"/>
    </location>
</feature>
<proteinExistence type="predicted"/>
<protein>
    <submittedName>
        <fullName evidence="2">Uncharacterized protein</fullName>
    </submittedName>
</protein>
<dbReference type="EMBL" id="AZDJ01000022">
    <property type="protein sequence ID" value="KRK72471.1"/>
    <property type="molecule type" value="Genomic_DNA"/>
</dbReference>
<evidence type="ECO:0000313" key="2">
    <source>
        <dbReference type="EMBL" id="KRK72471.1"/>
    </source>
</evidence>
<evidence type="ECO:0000313" key="3">
    <source>
        <dbReference type="Proteomes" id="UP000051804"/>
    </source>
</evidence>
<comment type="caution">
    <text evidence="2">The sequence shown here is derived from an EMBL/GenBank/DDBJ whole genome shotgun (WGS) entry which is preliminary data.</text>
</comment>
<dbReference type="STRING" id="1291734.FD02_GL001443"/>
<dbReference type="Proteomes" id="UP000051804">
    <property type="component" value="Unassembled WGS sequence"/>
</dbReference>
<dbReference type="PATRIC" id="fig|1291734.4.peg.1486"/>
<keyword evidence="1" id="KW-1133">Transmembrane helix</keyword>
<keyword evidence="1" id="KW-0472">Membrane</keyword>
<dbReference type="RefSeq" id="WP_054721881.1">
    <property type="nucleotide sequence ID" value="NZ_AZDJ01000022.1"/>
</dbReference>
<sequence length="98" mass="10957">MTILALVLDVLAYGIYAAQRQAANLYMPGTIAQAVVVVGLIICLVAFKGKRFGWFNFETWVHNFSLRYAIVVLSFILNALLLFLYVLNVTGRNGLIFN</sequence>
<dbReference type="OrthoDB" id="2298855at2"/>
<dbReference type="AlphaFoldDB" id="A0A0R1JZL6"/>
<accession>A0A0R1JZL6</accession>